<dbReference type="EMBL" id="FNDK01000033">
    <property type="protein sequence ID" value="SDI30419.1"/>
    <property type="molecule type" value="Genomic_DNA"/>
</dbReference>
<accession>A0A1G8JGK8</accession>
<keyword evidence="2" id="KW-1185">Reference proteome</keyword>
<evidence type="ECO:0000313" key="2">
    <source>
        <dbReference type="Proteomes" id="UP000199163"/>
    </source>
</evidence>
<reference evidence="1 2" key="1">
    <citation type="submission" date="2016-10" db="EMBL/GenBank/DDBJ databases">
        <authorList>
            <person name="de Groot N.N."/>
        </authorList>
    </citation>
    <scope>NUCLEOTIDE SEQUENCE [LARGE SCALE GENOMIC DNA]</scope>
    <source>
        <strain evidence="1 2">DSM 21632</strain>
    </source>
</reference>
<organism evidence="1 2">
    <name type="scientific">Alteribacillus persepolensis</name>
    <dbReference type="NCBI Taxonomy" id="568899"/>
    <lineage>
        <taxon>Bacteria</taxon>
        <taxon>Bacillati</taxon>
        <taxon>Bacillota</taxon>
        <taxon>Bacilli</taxon>
        <taxon>Bacillales</taxon>
        <taxon>Bacillaceae</taxon>
        <taxon>Alteribacillus</taxon>
    </lineage>
</organism>
<name>A0A1G8JGK8_9BACI</name>
<gene>
    <name evidence="1" type="ORF">SAMN05192534_1335</name>
</gene>
<proteinExistence type="predicted"/>
<sequence length="37" mass="3792">MSASLPAAIVGGDFAGFAAAAHLAEREKSFIPRGYVL</sequence>
<protein>
    <submittedName>
        <fullName evidence="1">Uncharacterized protein</fullName>
    </submittedName>
</protein>
<dbReference type="Proteomes" id="UP000199163">
    <property type="component" value="Unassembled WGS sequence"/>
</dbReference>
<evidence type="ECO:0000313" key="1">
    <source>
        <dbReference type="EMBL" id="SDI30419.1"/>
    </source>
</evidence>
<dbReference type="AlphaFoldDB" id="A0A1G8JGK8"/>